<dbReference type="PROSITE" id="PS51257">
    <property type="entry name" value="PROKAR_LIPOPROTEIN"/>
    <property type="match status" value="1"/>
</dbReference>
<comment type="similarity">
    <text evidence="1">Belongs to the plant rapid alkalinization factor (RALF) family.</text>
</comment>
<organism evidence="6 7">
    <name type="scientific">Colocasia esculenta</name>
    <name type="common">Wild taro</name>
    <name type="synonym">Arum esculentum</name>
    <dbReference type="NCBI Taxonomy" id="4460"/>
    <lineage>
        <taxon>Eukaryota</taxon>
        <taxon>Viridiplantae</taxon>
        <taxon>Streptophyta</taxon>
        <taxon>Embryophyta</taxon>
        <taxon>Tracheophyta</taxon>
        <taxon>Spermatophyta</taxon>
        <taxon>Magnoliopsida</taxon>
        <taxon>Liliopsida</taxon>
        <taxon>Araceae</taxon>
        <taxon>Aroideae</taxon>
        <taxon>Colocasieae</taxon>
        <taxon>Colocasia</taxon>
    </lineage>
</organism>
<dbReference type="SMR" id="A0A843UHT5"/>
<dbReference type="OrthoDB" id="1613518at2759"/>
<keyword evidence="4" id="KW-1015">Disulfide bond</keyword>
<dbReference type="GO" id="GO:0005179">
    <property type="term" value="F:hormone activity"/>
    <property type="evidence" value="ECO:0007669"/>
    <property type="project" value="UniProtKB-KW"/>
</dbReference>
<keyword evidence="2" id="KW-0372">Hormone</keyword>
<proteinExistence type="inferred from homology"/>
<dbReference type="AlphaFoldDB" id="A0A843UHT5"/>
<feature type="chain" id="PRO_5032371002" evidence="5">
    <location>
        <begin position="41"/>
        <end position="137"/>
    </location>
</feature>
<evidence type="ECO:0000256" key="5">
    <source>
        <dbReference type="SAM" id="SignalP"/>
    </source>
</evidence>
<keyword evidence="3 5" id="KW-0732">Signal</keyword>
<name>A0A843UHT5_COLES</name>
<dbReference type="Pfam" id="PF05498">
    <property type="entry name" value="RALF"/>
    <property type="match status" value="1"/>
</dbReference>
<comment type="caution">
    <text evidence="6">The sequence shown here is derived from an EMBL/GenBank/DDBJ whole genome shotgun (WGS) entry which is preliminary data.</text>
</comment>
<dbReference type="GO" id="GO:0019722">
    <property type="term" value="P:calcium-mediated signaling"/>
    <property type="evidence" value="ECO:0007669"/>
    <property type="project" value="TreeGrafter"/>
</dbReference>
<evidence type="ECO:0000256" key="2">
    <source>
        <dbReference type="ARBA" id="ARBA00022702"/>
    </source>
</evidence>
<reference evidence="6" key="1">
    <citation type="submission" date="2017-07" db="EMBL/GenBank/DDBJ databases">
        <title>Taro Niue Genome Assembly and Annotation.</title>
        <authorList>
            <person name="Atibalentja N."/>
            <person name="Keating K."/>
            <person name="Fields C.J."/>
        </authorList>
    </citation>
    <scope>NUCLEOTIDE SEQUENCE</scope>
    <source>
        <strain evidence="6">Niue_2</strain>
        <tissue evidence="6">Leaf</tissue>
    </source>
</reference>
<accession>A0A843UHT5</accession>
<gene>
    <name evidence="6" type="ORF">Taro_013909</name>
</gene>
<evidence type="ECO:0000256" key="4">
    <source>
        <dbReference type="ARBA" id="ARBA00023157"/>
    </source>
</evidence>
<dbReference type="EMBL" id="NMUH01000567">
    <property type="protein sequence ID" value="MQL81450.1"/>
    <property type="molecule type" value="Genomic_DNA"/>
</dbReference>
<dbReference type="InterPro" id="IPR008801">
    <property type="entry name" value="RALF"/>
</dbReference>
<evidence type="ECO:0000256" key="1">
    <source>
        <dbReference type="ARBA" id="ARBA00009178"/>
    </source>
</evidence>
<dbReference type="Proteomes" id="UP000652761">
    <property type="component" value="Unassembled WGS sequence"/>
</dbReference>
<evidence type="ECO:0000313" key="7">
    <source>
        <dbReference type="Proteomes" id="UP000652761"/>
    </source>
</evidence>
<dbReference type="PANTHER" id="PTHR33136">
    <property type="entry name" value="RAPID ALKALINIZATION FACTOR-LIKE"/>
    <property type="match status" value="1"/>
</dbReference>
<dbReference type="GO" id="GO:0009506">
    <property type="term" value="C:plasmodesma"/>
    <property type="evidence" value="ECO:0007669"/>
    <property type="project" value="TreeGrafter"/>
</dbReference>
<feature type="signal peptide" evidence="5">
    <location>
        <begin position="1"/>
        <end position="40"/>
    </location>
</feature>
<sequence length="137" mass="14471">MVKSTRSEYAAPVPGTTIPLALLISFLLLFVGSCPPPCTGSSGPSAAEMMAAARGACAARGRRCPWEAAGEQTEAAASRKALQEIAQRYISYEFLKADAVPCSRPGLPYYNCHALTKANPYSRGCLTITRCARDAGP</sequence>
<evidence type="ECO:0000313" key="6">
    <source>
        <dbReference type="EMBL" id="MQL81450.1"/>
    </source>
</evidence>
<keyword evidence="7" id="KW-1185">Reference proteome</keyword>
<evidence type="ECO:0000256" key="3">
    <source>
        <dbReference type="ARBA" id="ARBA00022729"/>
    </source>
</evidence>
<dbReference type="PANTHER" id="PTHR33136:SF36">
    <property type="entry name" value="PROTEIN RALF-LIKE 31"/>
    <property type="match status" value="1"/>
</dbReference>
<protein>
    <submittedName>
        <fullName evidence="6">Uncharacterized protein</fullName>
    </submittedName>
</protein>